<evidence type="ECO:0000256" key="4">
    <source>
        <dbReference type="ARBA" id="ARBA00022516"/>
    </source>
</evidence>
<evidence type="ECO:0000256" key="6">
    <source>
        <dbReference type="ARBA" id="ARBA00022832"/>
    </source>
</evidence>
<dbReference type="InterPro" id="IPR052760">
    <property type="entry name" value="Mitochondrial_malonyltrans"/>
</dbReference>
<keyword evidence="5" id="KW-0808">Transferase</keyword>
<sequence>MHTVVFSRRIRSFLYPVERSISQGCVRLCDQKSSEGASESSDVSHSQNLKQKEWLQYYHRPANIKPEDTSIILFPGQGAQFVGMGKNLVQLPKVKEMFQYANEILRTDLLKTCLEGPQSKLDQTIHCQPATYVVSLAAMTKLQMDDNELIRNCVATSGFSLGEISALVFGGAMTFEEGLQIVRVRAEAMQKACEKSPGAMASVFLEHNSQLKLAILAAVNYCKTELNMPDVVCNIANYLYADCKVIAGHKQAVKFIEDHAEHFRIRRVKRLPVSGAFHTALMQSATKPLSNTISRLSNLKVPVIPVVSAVDVRPYGSVESVKRKLVLQVVRPVRWEQTLHALYIRPPDATFPVTVEPGPGRQLGAMLRMVNLKAYKNYRSIPV</sequence>
<protein>
    <recommendedName>
        <fullName evidence="3">[acyl-carrier-protein] S-malonyltransferase</fullName>
        <ecNumber evidence="3">2.3.1.39</ecNumber>
    </recommendedName>
    <alternativeName>
        <fullName evidence="12">[Acyl-carrier-protein] malonyltransferase</fullName>
    </alternativeName>
</protein>
<dbReference type="GO" id="GO:0004314">
    <property type="term" value="F:[acyl-carrier-protein] S-malonyltransferase activity"/>
    <property type="evidence" value="ECO:0007669"/>
    <property type="project" value="UniProtKB-EC"/>
</dbReference>
<evidence type="ECO:0000256" key="10">
    <source>
        <dbReference type="ARBA" id="ARBA00023160"/>
    </source>
</evidence>
<evidence type="ECO:0000256" key="3">
    <source>
        <dbReference type="ARBA" id="ARBA00013258"/>
    </source>
</evidence>
<dbReference type="PANTHER" id="PTHR47170:SF2">
    <property type="entry name" value="MALONYL-COA:ACP TRANSACYLASE (MAT) DOMAIN-CONTAINING PROTEIN"/>
    <property type="match status" value="1"/>
</dbReference>
<keyword evidence="6" id="KW-0276">Fatty acid metabolism</keyword>
<evidence type="ECO:0000256" key="9">
    <source>
        <dbReference type="ARBA" id="ARBA00023128"/>
    </source>
</evidence>
<dbReference type="Gene3D" id="3.30.70.250">
    <property type="entry name" value="Malonyl-CoA ACP transacylase, ACP-binding"/>
    <property type="match status" value="1"/>
</dbReference>
<keyword evidence="8" id="KW-0443">Lipid metabolism</keyword>
<evidence type="ECO:0000259" key="13">
    <source>
        <dbReference type="SMART" id="SM00827"/>
    </source>
</evidence>
<evidence type="ECO:0000256" key="11">
    <source>
        <dbReference type="ARBA" id="ARBA00061523"/>
    </source>
</evidence>
<dbReference type="AlphaFoldDB" id="A0AAV2TZ50"/>
<evidence type="ECO:0000256" key="5">
    <source>
        <dbReference type="ARBA" id="ARBA00022679"/>
    </source>
</evidence>
<dbReference type="InterPro" id="IPR001227">
    <property type="entry name" value="Ac_transferase_dom_sf"/>
</dbReference>
<evidence type="ECO:0000256" key="1">
    <source>
        <dbReference type="ARBA" id="ARBA00004173"/>
    </source>
</evidence>
<dbReference type="GO" id="GO:0006633">
    <property type="term" value="P:fatty acid biosynthetic process"/>
    <property type="evidence" value="ECO:0007669"/>
    <property type="project" value="UniProtKB-KW"/>
</dbReference>
<dbReference type="SUPFAM" id="SSF52151">
    <property type="entry name" value="FabD/lysophospholipase-like"/>
    <property type="match status" value="1"/>
</dbReference>
<accession>A0AAV2TZ50</accession>
<keyword evidence="7" id="KW-0809">Transit peptide</keyword>
<comment type="pathway">
    <text evidence="2">Lipid metabolism; fatty acid biosynthesis.</text>
</comment>
<evidence type="ECO:0000313" key="15">
    <source>
        <dbReference type="Proteomes" id="UP001497525"/>
    </source>
</evidence>
<proteinExistence type="inferred from homology"/>
<dbReference type="PANTHER" id="PTHR47170">
    <property type="entry name" value="MALONYL-COA ACP TRANSACYLASE, ACP-BINDING"/>
    <property type="match status" value="1"/>
</dbReference>
<dbReference type="InterPro" id="IPR016036">
    <property type="entry name" value="Malonyl_transacylase_ACP-bd"/>
</dbReference>
<dbReference type="Proteomes" id="UP001497525">
    <property type="component" value="Unassembled WGS sequence"/>
</dbReference>
<dbReference type="Pfam" id="PF00698">
    <property type="entry name" value="Acyl_transf_1"/>
    <property type="match status" value="1"/>
</dbReference>
<evidence type="ECO:0000256" key="12">
    <source>
        <dbReference type="ARBA" id="ARBA00077751"/>
    </source>
</evidence>
<feature type="domain" description="Malonyl-CoA:ACP transacylase (MAT)" evidence="13">
    <location>
        <begin position="73"/>
        <end position="369"/>
    </location>
</feature>
<reference evidence="14" key="1">
    <citation type="submission" date="2024-06" db="EMBL/GenBank/DDBJ databases">
        <authorList>
            <person name="Liu X."/>
            <person name="Lenzi L."/>
            <person name="Haldenby T S."/>
            <person name="Uol C."/>
        </authorList>
    </citation>
    <scope>NUCLEOTIDE SEQUENCE</scope>
</reference>
<evidence type="ECO:0000313" key="14">
    <source>
        <dbReference type="EMBL" id="CAL5140679.1"/>
    </source>
</evidence>
<dbReference type="EC" id="2.3.1.39" evidence="3"/>
<keyword evidence="9" id="KW-0496">Mitochondrion</keyword>
<dbReference type="FunFam" id="3.30.70.250:FF:000005">
    <property type="entry name" value="Malonyl-CoA-acyl carrier protein transacylase, mitochondrial"/>
    <property type="match status" value="1"/>
</dbReference>
<organism evidence="14 15">
    <name type="scientific">Calicophoron daubneyi</name>
    <name type="common">Rumen fluke</name>
    <name type="synonym">Paramphistomum daubneyi</name>
    <dbReference type="NCBI Taxonomy" id="300641"/>
    <lineage>
        <taxon>Eukaryota</taxon>
        <taxon>Metazoa</taxon>
        <taxon>Spiralia</taxon>
        <taxon>Lophotrochozoa</taxon>
        <taxon>Platyhelminthes</taxon>
        <taxon>Trematoda</taxon>
        <taxon>Digenea</taxon>
        <taxon>Plagiorchiida</taxon>
        <taxon>Pronocephalata</taxon>
        <taxon>Paramphistomoidea</taxon>
        <taxon>Paramphistomidae</taxon>
        <taxon>Calicophoron</taxon>
    </lineage>
</organism>
<keyword evidence="10" id="KW-0275">Fatty acid biosynthesis</keyword>
<keyword evidence="4" id="KW-0444">Lipid biosynthesis</keyword>
<evidence type="ECO:0000256" key="8">
    <source>
        <dbReference type="ARBA" id="ARBA00023098"/>
    </source>
</evidence>
<comment type="caution">
    <text evidence="14">The sequence shown here is derived from an EMBL/GenBank/DDBJ whole genome shotgun (WGS) entry which is preliminary data.</text>
</comment>
<evidence type="ECO:0000256" key="2">
    <source>
        <dbReference type="ARBA" id="ARBA00005194"/>
    </source>
</evidence>
<gene>
    <name evidence="14" type="ORF">CDAUBV1_LOCUS15974</name>
</gene>
<dbReference type="EMBL" id="CAXLJL010000767">
    <property type="protein sequence ID" value="CAL5140679.1"/>
    <property type="molecule type" value="Genomic_DNA"/>
</dbReference>
<dbReference type="InterPro" id="IPR014043">
    <property type="entry name" value="Acyl_transferase_dom"/>
</dbReference>
<dbReference type="GO" id="GO:0005739">
    <property type="term" value="C:mitochondrion"/>
    <property type="evidence" value="ECO:0007669"/>
    <property type="project" value="UniProtKB-SubCell"/>
</dbReference>
<dbReference type="SMART" id="SM00827">
    <property type="entry name" value="PKS_AT"/>
    <property type="match status" value="1"/>
</dbReference>
<dbReference type="Gene3D" id="3.40.366.10">
    <property type="entry name" value="Malonyl-Coenzyme A Acyl Carrier Protein, domain 2"/>
    <property type="match status" value="1"/>
</dbReference>
<comment type="similarity">
    <text evidence="11">Belongs to the type II malonyltransferase family.</text>
</comment>
<name>A0AAV2TZ50_CALDB</name>
<dbReference type="InterPro" id="IPR016035">
    <property type="entry name" value="Acyl_Trfase/lysoPLipase"/>
</dbReference>
<evidence type="ECO:0000256" key="7">
    <source>
        <dbReference type="ARBA" id="ARBA00022946"/>
    </source>
</evidence>
<comment type="subcellular location">
    <subcellularLocation>
        <location evidence="1">Mitochondrion</location>
    </subcellularLocation>
</comment>
<dbReference type="SUPFAM" id="SSF55048">
    <property type="entry name" value="Probable ACP-binding domain of malonyl-CoA ACP transacylase"/>
    <property type="match status" value="1"/>
</dbReference>